<name>A0A2I2ZT73_GORGO</name>
<keyword evidence="2" id="KW-1185">Reference proteome</keyword>
<evidence type="ECO:0000313" key="1">
    <source>
        <dbReference type="Ensembl" id="ENSGGOP00000050429.1"/>
    </source>
</evidence>
<reference evidence="1" key="3">
    <citation type="submission" date="2025-08" db="UniProtKB">
        <authorList>
            <consortium name="Ensembl"/>
        </authorList>
    </citation>
    <scope>IDENTIFICATION</scope>
</reference>
<reference evidence="1 2" key="2">
    <citation type="journal article" date="2012" name="Nature">
        <title>Insights into hominid evolution from the gorilla genome sequence.</title>
        <authorList>
            <person name="Scally A."/>
            <person name="Dutheil J.Y."/>
            <person name="Hillier L.W."/>
            <person name="Jordan G.E."/>
            <person name="Goodhead I."/>
            <person name="Herrero J."/>
            <person name="Hobolth A."/>
            <person name="Lappalainen T."/>
            <person name="Mailund T."/>
            <person name="Marques-Bonet T."/>
            <person name="McCarthy S."/>
            <person name="Montgomery S.H."/>
            <person name="Schwalie P.C."/>
            <person name="Tang Y.A."/>
            <person name="Ward M.C."/>
            <person name="Xue Y."/>
            <person name="Yngvadottir B."/>
            <person name="Alkan C."/>
            <person name="Andersen L.N."/>
            <person name="Ayub Q."/>
            <person name="Ball E.V."/>
            <person name="Beal K."/>
            <person name="Bradley B.J."/>
            <person name="Chen Y."/>
            <person name="Clee C.M."/>
            <person name="Fitzgerald S."/>
            <person name="Graves T.A."/>
            <person name="Gu Y."/>
            <person name="Heath P."/>
            <person name="Heger A."/>
            <person name="Karakoc E."/>
            <person name="Kolb-Kokocinski A."/>
            <person name="Laird G.K."/>
            <person name="Lunter G."/>
            <person name="Meader S."/>
            <person name="Mort M."/>
            <person name="Mullikin J.C."/>
            <person name="Munch K."/>
            <person name="O'Connor T.D."/>
            <person name="Phillips A.D."/>
            <person name="Prado-Martinez J."/>
            <person name="Rogers A.S."/>
            <person name="Sajjadian S."/>
            <person name="Schmidt D."/>
            <person name="Shaw K."/>
            <person name="Simpson J.T."/>
            <person name="Stenson P.D."/>
            <person name="Turner D.J."/>
            <person name="Vigilant L."/>
            <person name="Vilella A.J."/>
            <person name="Whitener W."/>
            <person name="Zhu B."/>
            <person name="Cooper D.N."/>
            <person name="de Jong P."/>
            <person name="Dermitzakis E.T."/>
            <person name="Eichler E.E."/>
            <person name="Flicek P."/>
            <person name="Goldman N."/>
            <person name="Mundy N.I."/>
            <person name="Ning Z."/>
            <person name="Odom D.T."/>
            <person name="Ponting C.P."/>
            <person name="Quail M.A."/>
            <person name="Ryder O.A."/>
            <person name="Searle S.M."/>
            <person name="Warren W.C."/>
            <person name="Wilson R.K."/>
            <person name="Schierup M.H."/>
            <person name="Rogers J."/>
            <person name="Tyler-Smith C."/>
            <person name="Durbin R."/>
        </authorList>
    </citation>
    <scope>NUCLEOTIDE SEQUENCE [LARGE SCALE GENOMIC DNA]</scope>
</reference>
<dbReference type="Bgee" id="ENSGGOG00000026189">
    <property type="expression patterns" value="Expressed in cerebellum and 5 other cell types or tissues"/>
</dbReference>
<organism evidence="1 2">
    <name type="scientific">Gorilla gorilla gorilla</name>
    <name type="common">Western lowland gorilla</name>
    <dbReference type="NCBI Taxonomy" id="9595"/>
    <lineage>
        <taxon>Eukaryota</taxon>
        <taxon>Metazoa</taxon>
        <taxon>Chordata</taxon>
        <taxon>Craniata</taxon>
        <taxon>Vertebrata</taxon>
        <taxon>Euteleostomi</taxon>
        <taxon>Mammalia</taxon>
        <taxon>Eutheria</taxon>
        <taxon>Euarchontoglires</taxon>
        <taxon>Primates</taxon>
        <taxon>Haplorrhini</taxon>
        <taxon>Catarrhini</taxon>
        <taxon>Hominidae</taxon>
        <taxon>Gorilla</taxon>
    </lineage>
</organism>
<protein>
    <submittedName>
        <fullName evidence="1">Zinc finger protein 549</fullName>
    </submittedName>
</protein>
<reference evidence="2" key="1">
    <citation type="submission" date="2011-05" db="EMBL/GenBank/DDBJ databases">
        <title>Insights into the evolution of the great apes provided by the gorilla genome.</title>
        <authorList>
            <person name="Scally A."/>
        </authorList>
    </citation>
    <scope>NUCLEOTIDE SEQUENCE [LARGE SCALE GENOMIC DNA]</scope>
</reference>
<dbReference type="Proteomes" id="UP000001519">
    <property type="component" value="Chromosome 19"/>
</dbReference>
<dbReference type="Ensembl" id="ENSGGOT00000050432.1">
    <property type="protein sequence ID" value="ENSGGOP00000050429.1"/>
    <property type="gene ID" value="ENSGGOG00000026189.2"/>
</dbReference>
<dbReference type="EMBL" id="CABD030115095">
    <property type="status" value="NOT_ANNOTATED_CDS"/>
    <property type="molecule type" value="Genomic_DNA"/>
</dbReference>
<proteinExistence type="predicted"/>
<evidence type="ECO:0000313" key="2">
    <source>
        <dbReference type="Proteomes" id="UP000001519"/>
    </source>
</evidence>
<dbReference type="GeneTree" id="ENSGT00940000164088"/>
<sequence>MAEAALVNMPQLD</sequence>
<accession>A0A2I2ZT73</accession>
<gene>
    <name evidence="1" type="primary">ZNF549</name>
</gene>
<reference evidence="1" key="4">
    <citation type="submission" date="2025-09" db="UniProtKB">
        <authorList>
            <consortium name="Ensembl"/>
        </authorList>
    </citation>
    <scope>IDENTIFICATION</scope>
</reference>